<reference evidence="3 4" key="1">
    <citation type="submission" date="2020-04" db="EMBL/GenBank/DDBJ databases">
        <title>Perkinsus chesapeaki whole genome sequence.</title>
        <authorList>
            <person name="Bogema D.R."/>
        </authorList>
    </citation>
    <scope>NUCLEOTIDE SEQUENCE [LARGE SCALE GENOMIC DNA]</scope>
    <source>
        <strain evidence="3">ATCC PRA-425</strain>
    </source>
</reference>
<comment type="caution">
    <text evidence="3">The sequence shown here is derived from an EMBL/GenBank/DDBJ whole genome shotgun (WGS) entry which is preliminary data.</text>
</comment>
<dbReference type="PANTHER" id="PTHR35450">
    <property type="entry name" value="REVERSE TRANSCRIPTASE DOMAIN-CONTAINING PROTEIN"/>
    <property type="match status" value="1"/>
</dbReference>
<feature type="region of interest" description="Disordered" evidence="1">
    <location>
        <begin position="123"/>
        <end position="145"/>
    </location>
</feature>
<dbReference type="OrthoDB" id="2192661at2759"/>
<accession>A0A7J6KR34</accession>
<dbReference type="AlphaFoldDB" id="A0A7J6KR34"/>
<protein>
    <recommendedName>
        <fullName evidence="2">Reverse transcriptase domain-containing protein</fullName>
    </recommendedName>
</protein>
<feature type="region of interest" description="Disordered" evidence="1">
    <location>
        <begin position="1"/>
        <end position="24"/>
    </location>
</feature>
<proteinExistence type="predicted"/>
<dbReference type="SUPFAM" id="SSF56672">
    <property type="entry name" value="DNA/RNA polymerases"/>
    <property type="match status" value="1"/>
</dbReference>
<organism evidence="3 4">
    <name type="scientific">Perkinsus chesapeaki</name>
    <name type="common">Clam parasite</name>
    <name type="synonym">Perkinsus andrewsi</name>
    <dbReference type="NCBI Taxonomy" id="330153"/>
    <lineage>
        <taxon>Eukaryota</taxon>
        <taxon>Sar</taxon>
        <taxon>Alveolata</taxon>
        <taxon>Perkinsozoa</taxon>
        <taxon>Perkinsea</taxon>
        <taxon>Perkinsida</taxon>
        <taxon>Perkinsidae</taxon>
        <taxon>Perkinsus</taxon>
    </lineage>
</organism>
<feature type="non-terminal residue" evidence="3">
    <location>
        <position position="777"/>
    </location>
</feature>
<dbReference type="PROSITE" id="PS50878">
    <property type="entry name" value="RT_POL"/>
    <property type="match status" value="1"/>
</dbReference>
<feature type="non-terminal residue" evidence="3">
    <location>
        <position position="1"/>
    </location>
</feature>
<dbReference type="Pfam" id="PF00078">
    <property type="entry name" value="RVT_1"/>
    <property type="match status" value="1"/>
</dbReference>
<feature type="domain" description="Reverse transcriptase" evidence="2">
    <location>
        <begin position="240"/>
        <end position="531"/>
    </location>
</feature>
<dbReference type="InterPro" id="IPR000477">
    <property type="entry name" value="RT_dom"/>
</dbReference>
<keyword evidence="4" id="KW-1185">Reference proteome</keyword>
<evidence type="ECO:0000259" key="2">
    <source>
        <dbReference type="PROSITE" id="PS50878"/>
    </source>
</evidence>
<name>A0A7J6KR34_PERCH</name>
<evidence type="ECO:0000313" key="4">
    <source>
        <dbReference type="Proteomes" id="UP000591131"/>
    </source>
</evidence>
<evidence type="ECO:0000313" key="3">
    <source>
        <dbReference type="EMBL" id="KAF4649282.1"/>
    </source>
</evidence>
<evidence type="ECO:0000256" key="1">
    <source>
        <dbReference type="SAM" id="MobiDB-lite"/>
    </source>
</evidence>
<sequence>VLLKEANPTGGRPDQAEGNVPRTNGGLLRLEQGLQRLRRELGWICQLQRTPQAEWSTRLRNRTAKLRRRYGSSENALHNLKTVKTLELEHVSERIRTIKHRRRQREFKHQMARDRALFYRLRSQEHEGEDQEGHNGEDRNREGPTAEELKTFWSEVWRAPTVEDDARAIEEDGEWHEDFLEALESEERMDSITITPEMVASTIRGAKTWKAPGPDGVRMVWLKLYCDLIAPALARCYQRILNNPETSPAWFTTARCHLTPKKVPEGQQRLPRHYRPISCLPTTYKVFTRVIYDSLYTHCEKSALIMPREQQGGRSHSMGCLHQLWLDSLATHHIRQARHRCAIAWVDLERAYDGLLPAWVDYWMAKYKLAPNFRSWLTTTRQNWRVQLQRGGETVAQAVPVRRGLLQGDALSVLVFILATSPLTAALKHAHGAYCFGRPRPGGPEISHLAIIDDYKIYCRGARELGEKLKILSRVSNKAGLGVSKPKCAWLSVRNGVPEARNDALLNAPPELQDVPYLENDATYKYLGIEQALVPGPETYRRIKEELRTRVKRILKLELPAVKTINALNEWALPIAQYACGAGVISRSQAAELDVMVRNTFRRSKCLSHSSSTSLFHMRRKDGGRGVRSIEDMWTRTVISGVEYRRQRFSDILDILPATSPLKKIETAANRATADLLLDTTQPITGDMLRNACADRWKKLLEDQPQAGRWWRELALAAPEGIDMDATLGWIDDANTTLGMHVENVIMNIRASCIPTRSFPRRQRDPTCRICGRTDES</sequence>
<gene>
    <name evidence="3" type="ORF">FOL47_002231</name>
</gene>
<dbReference type="InterPro" id="IPR043502">
    <property type="entry name" value="DNA/RNA_pol_sf"/>
</dbReference>
<dbReference type="EMBL" id="JAAPAO010001594">
    <property type="protein sequence ID" value="KAF4649282.1"/>
    <property type="molecule type" value="Genomic_DNA"/>
</dbReference>
<dbReference type="Proteomes" id="UP000591131">
    <property type="component" value="Unassembled WGS sequence"/>
</dbReference>
<dbReference type="PANTHER" id="PTHR35450:SF2">
    <property type="entry name" value="REVERSE TRANSCRIPTASE DOMAIN-CONTAINING PROTEIN"/>
    <property type="match status" value="1"/>
</dbReference>